<dbReference type="InterPro" id="IPR059044">
    <property type="entry name" value="TM_Tm6sf1/2"/>
</dbReference>
<feature type="transmembrane region" description="Helical" evidence="1">
    <location>
        <begin position="7"/>
        <end position="28"/>
    </location>
</feature>
<keyword evidence="4" id="KW-1185">Reference proteome</keyword>
<evidence type="ECO:0000313" key="4">
    <source>
        <dbReference type="Proteomes" id="UP000261640"/>
    </source>
</evidence>
<reference evidence="3" key="1">
    <citation type="submission" date="2025-08" db="UniProtKB">
        <authorList>
            <consortium name="Ensembl"/>
        </authorList>
    </citation>
    <scope>IDENTIFICATION</scope>
</reference>
<sequence>MSASAGTGVFVLSLMSIPVCYFFNSLIYNNSTEALFFTGCMTVLILAISVRFMLKKKAPVDPLFYVFAVHAFLSVVNLIIGLEQDNIIDGFVTFYLKEADPHSNTAHGHMIAYWDGCVHYLMYLLMIAAITWGEIWDSSWPSLPPPHAVYFSVCLDLLPHLQPALYT</sequence>
<dbReference type="Proteomes" id="UP000261640">
    <property type="component" value="Unplaced"/>
</dbReference>
<name>A0A3Q3LP15_9TELE</name>
<protein>
    <submittedName>
        <fullName evidence="3">Transmembrane 6 superfamily member 1</fullName>
    </submittedName>
</protein>
<keyword evidence="1" id="KW-0812">Transmembrane</keyword>
<keyword evidence="1" id="KW-1133">Transmembrane helix</keyword>
<dbReference type="PANTHER" id="PTHR14568:SF10">
    <property type="entry name" value="TRANSMEMBRANE 6 SUPERFAMILY MEMBER 1"/>
    <property type="match status" value="1"/>
</dbReference>
<proteinExistence type="predicted"/>
<evidence type="ECO:0000313" key="3">
    <source>
        <dbReference type="Ensembl" id="ENSMAMP00000015938.2"/>
    </source>
</evidence>
<dbReference type="PANTHER" id="PTHR14568">
    <property type="entry name" value="TRANSMEMBRANE SUPERFAMILY 6 MEMBER 1/2"/>
    <property type="match status" value="1"/>
</dbReference>
<keyword evidence="1" id="KW-0472">Membrane</keyword>
<feature type="transmembrane region" description="Helical" evidence="1">
    <location>
        <begin position="111"/>
        <end position="132"/>
    </location>
</feature>
<evidence type="ECO:0000259" key="2">
    <source>
        <dbReference type="Pfam" id="PF26083"/>
    </source>
</evidence>
<accession>A0A3Q3LP15</accession>
<feature type="transmembrane region" description="Helical" evidence="1">
    <location>
        <begin position="63"/>
        <end position="82"/>
    </location>
</feature>
<dbReference type="GO" id="GO:0005765">
    <property type="term" value="C:lysosomal membrane"/>
    <property type="evidence" value="ECO:0007669"/>
    <property type="project" value="TreeGrafter"/>
</dbReference>
<evidence type="ECO:0000256" key="1">
    <source>
        <dbReference type="SAM" id="Phobius"/>
    </source>
</evidence>
<dbReference type="AlphaFoldDB" id="A0A3Q3LP15"/>
<dbReference type="Ensembl" id="ENSMAMT00000016373.2">
    <property type="protein sequence ID" value="ENSMAMP00000015938.2"/>
    <property type="gene ID" value="ENSMAMG00000010807.2"/>
</dbReference>
<feature type="transmembrane region" description="Helical" evidence="1">
    <location>
        <begin position="34"/>
        <end position="54"/>
    </location>
</feature>
<feature type="domain" description="Transmembrane 6 superfamily member 1/2 transmembrane" evidence="2">
    <location>
        <begin position="15"/>
        <end position="134"/>
    </location>
</feature>
<organism evidence="3 4">
    <name type="scientific">Mastacembelus armatus</name>
    <name type="common">zig-zag eel</name>
    <dbReference type="NCBI Taxonomy" id="205130"/>
    <lineage>
        <taxon>Eukaryota</taxon>
        <taxon>Metazoa</taxon>
        <taxon>Chordata</taxon>
        <taxon>Craniata</taxon>
        <taxon>Vertebrata</taxon>
        <taxon>Euteleostomi</taxon>
        <taxon>Actinopterygii</taxon>
        <taxon>Neopterygii</taxon>
        <taxon>Teleostei</taxon>
        <taxon>Neoteleostei</taxon>
        <taxon>Acanthomorphata</taxon>
        <taxon>Anabantaria</taxon>
        <taxon>Synbranchiformes</taxon>
        <taxon>Mastacembelidae</taxon>
        <taxon>Mastacembelus</taxon>
    </lineage>
</organism>
<reference evidence="3" key="2">
    <citation type="submission" date="2025-09" db="UniProtKB">
        <authorList>
            <consortium name="Ensembl"/>
        </authorList>
    </citation>
    <scope>IDENTIFICATION</scope>
</reference>
<dbReference type="Pfam" id="PF26083">
    <property type="entry name" value="TM_Tm6sf2"/>
    <property type="match status" value="1"/>
</dbReference>
<dbReference type="GeneTree" id="ENSGT00390000012913"/>